<organism evidence="1">
    <name type="scientific">Anguilla anguilla</name>
    <name type="common">European freshwater eel</name>
    <name type="synonym">Muraena anguilla</name>
    <dbReference type="NCBI Taxonomy" id="7936"/>
    <lineage>
        <taxon>Eukaryota</taxon>
        <taxon>Metazoa</taxon>
        <taxon>Chordata</taxon>
        <taxon>Craniata</taxon>
        <taxon>Vertebrata</taxon>
        <taxon>Euteleostomi</taxon>
        <taxon>Actinopterygii</taxon>
        <taxon>Neopterygii</taxon>
        <taxon>Teleostei</taxon>
        <taxon>Anguilliformes</taxon>
        <taxon>Anguillidae</taxon>
        <taxon>Anguilla</taxon>
    </lineage>
</organism>
<name>A0A0E9VG56_ANGAN</name>
<dbReference type="AlphaFoldDB" id="A0A0E9VG56"/>
<reference evidence="1" key="1">
    <citation type="submission" date="2014-11" db="EMBL/GenBank/DDBJ databases">
        <authorList>
            <person name="Amaro Gonzalez C."/>
        </authorList>
    </citation>
    <scope>NUCLEOTIDE SEQUENCE</scope>
</reference>
<accession>A0A0E9VG56</accession>
<reference evidence="1" key="2">
    <citation type="journal article" date="2015" name="Fish Shellfish Immunol.">
        <title>Early steps in the European eel (Anguilla anguilla)-Vibrio vulnificus interaction in the gills: Role of the RtxA13 toxin.</title>
        <authorList>
            <person name="Callol A."/>
            <person name="Pajuelo D."/>
            <person name="Ebbesson L."/>
            <person name="Teles M."/>
            <person name="MacKenzie S."/>
            <person name="Amaro C."/>
        </authorList>
    </citation>
    <scope>NUCLEOTIDE SEQUENCE</scope>
</reference>
<protein>
    <submittedName>
        <fullName evidence="1">Uncharacterized protein</fullName>
    </submittedName>
</protein>
<evidence type="ECO:0000313" key="1">
    <source>
        <dbReference type="EMBL" id="JAH76183.1"/>
    </source>
</evidence>
<sequence length="23" mass="2969">MKEEKTRVQKRTEWRRIKYNDCA</sequence>
<proteinExistence type="predicted"/>
<dbReference type="EMBL" id="GBXM01032394">
    <property type="protein sequence ID" value="JAH76183.1"/>
    <property type="molecule type" value="Transcribed_RNA"/>
</dbReference>